<name>A0A563VRR5_9CYAN</name>
<dbReference type="InterPro" id="IPR035093">
    <property type="entry name" value="RelE/ParE_toxin_dom_sf"/>
</dbReference>
<evidence type="ECO:0000256" key="1">
    <source>
        <dbReference type="ARBA" id="ARBA00022649"/>
    </source>
</evidence>
<dbReference type="PANTHER" id="PTHR38813">
    <property type="match status" value="1"/>
</dbReference>
<reference evidence="2 3" key="1">
    <citation type="submission" date="2019-01" db="EMBL/GenBank/DDBJ databases">
        <authorList>
            <person name="Brito A."/>
        </authorList>
    </citation>
    <scope>NUCLEOTIDE SEQUENCE [LARGE SCALE GENOMIC DNA]</scope>
    <source>
        <strain evidence="2">1</strain>
    </source>
</reference>
<evidence type="ECO:0000313" key="3">
    <source>
        <dbReference type="Proteomes" id="UP000320055"/>
    </source>
</evidence>
<sequence length="90" mass="10715">MQTDFKNSFLKDIRTIKDKATLNRLEEFIKAVETADSLAQIPNLKKLKGKKNKLHYRSRIGNYRVGLVIEQDVVAFVRFLHRKEIYRYFP</sequence>
<dbReference type="Gene3D" id="3.30.2310.20">
    <property type="entry name" value="RelE-like"/>
    <property type="match status" value="1"/>
</dbReference>
<proteinExistence type="predicted"/>
<dbReference type="InterPro" id="IPR052747">
    <property type="entry name" value="TA_system_RelE_toxin"/>
</dbReference>
<evidence type="ECO:0000313" key="2">
    <source>
        <dbReference type="EMBL" id="VEP14148.1"/>
    </source>
</evidence>
<dbReference type="PANTHER" id="PTHR38813:SF1">
    <property type="entry name" value="TOXIN RELE1-RELATED"/>
    <property type="match status" value="1"/>
</dbReference>
<dbReference type="OrthoDB" id="163524at2"/>
<dbReference type="RefSeq" id="WP_144872502.1">
    <property type="nucleotide sequence ID" value="NZ_LR213987.1"/>
</dbReference>
<dbReference type="EMBL" id="CAACVJ010000162">
    <property type="protein sequence ID" value="VEP14148.1"/>
    <property type="molecule type" value="Genomic_DNA"/>
</dbReference>
<dbReference type="AlphaFoldDB" id="A0A563VRR5"/>
<dbReference type="Proteomes" id="UP000320055">
    <property type="component" value="Unassembled WGS sequence"/>
</dbReference>
<keyword evidence="3" id="KW-1185">Reference proteome</keyword>
<dbReference type="Pfam" id="PF05016">
    <property type="entry name" value="ParE_toxin"/>
    <property type="match status" value="1"/>
</dbReference>
<organism evidence="2 3">
    <name type="scientific">Hyella patelloides LEGE 07179</name>
    <dbReference type="NCBI Taxonomy" id="945734"/>
    <lineage>
        <taxon>Bacteria</taxon>
        <taxon>Bacillati</taxon>
        <taxon>Cyanobacteriota</taxon>
        <taxon>Cyanophyceae</taxon>
        <taxon>Pleurocapsales</taxon>
        <taxon>Hyellaceae</taxon>
        <taxon>Hyella</taxon>
    </lineage>
</organism>
<keyword evidence="1" id="KW-1277">Toxin-antitoxin system</keyword>
<gene>
    <name evidence="2" type="ORF">H1P_2440008</name>
</gene>
<dbReference type="SUPFAM" id="SSF143011">
    <property type="entry name" value="RelE-like"/>
    <property type="match status" value="1"/>
</dbReference>
<accession>A0A563VRR5</accession>
<dbReference type="InterPro" id="IPR007712">
    <property type="entry name" value="RelE/ParE_toxin"/>
</dbReference>
<protein>
    <submittedName>
        <fullName evidence="2">Plasmid stabilization system protein</fullName>
    </submittedName>
</protein>